<dbReference type="EMBL" id="JAPEIS010000001">
    <property type="protein sequence ID" value="KAJ8071533.1"/>
    <property type="molecule type" value="Genomic_DNA"/>
</dbReference>
<feature type="domain" description="Myb-like DNA-binding" evidence="2">
    <location>
        <begin position="20"/>
        <end position="55"/>
    </location>
</feature>
<feature type="compositionally biased region" description="Basic residues" evidence="1">
    <location>
        <begin position="68"/>
        <end position="81"/>
    </location>
</feature>
<dbReference type="InterPro" id="IPR054505">
    <property type="entry name" value="Myb_DNA-bind_8"/>
</dbReference>
<organism evidence="3 4">
    <name type="scientific">Sclerotinia nivalis</name>
    <dbReference type="NCBI Taxonomy" id="352851"/>
    <lineage>
        <taxon>Eukaryota</taxon>
        <taxon>Fungi</taxon>
        <taxon>Dikarya</taxon>
        <taxon>Ascomycota</taxon>
        <taxon>Pezizomycotina</taxon>
        <taxon>Leotiomycetes</taxon>
        <taxon>Helotiales</taxon>
        <taxon>Sclerotiniaceae</taxon>
        <taxon>Sclerotinia</taxon>
    </lineage>
</organism>
<evidence type="ECO:0000313" key="3">
    <source>
        <dbReference type="EMBL" id="KAJ8071533.1"/>
    </source>
</evidence>
<accession>A0A9X0B0S2</accession>
<dbReference type="AlphaFoldDB" id="A0A9X0B0S2"/>
<evidence type="ECO:0000313" key="4">
    <source>
        <dbReference type="Proteomes" id="UP001152300"/>
    </source>
</evidence>
<proteinExistence type="predicted"/>
<sequence length="281" mass="31934">MPQRCMPPFLIDSNVSRLTSQIDWNKVAHDPVLSQEITNGHAARMRYSRFKKQMDGTTSMPTGPRKIATPRRSRVEKKKSAKREPKFKNRKDSLEDVRLPFLKKSESQDNHTCPSTSMRAMEMDRNNPLSTLKITNFEPTTPATSHFKMETESDLFLPFPTTPSEASRLPTPFLMDSPTSPKSSTFPTPGVISLNSSMSTTASLNNRMMDTSFFGPPLYKQTENKESIGAGRRDGMRYRFDPWNQDMGGFDNIPGAVEDRGSVMFKREESFEDASYESFMK</sequence>
<dbReference type="OrthoDB" id="3944408at2759"/>
<reference evidence="3" key="1">
    <citation type="submission" date="2022-11" db="EMBL/GenBank/DDBJ databases">
        <title>Genome Resource of Sclerotinia nivalis Strain SnTB1, a Plant Pathogen Isolated from American Ginseng.</title>
        <authorList>
            <person name="Fan S."/>
        </authorList>
    </citation>
    <scope>NUCLEOTIDE SEQUENCE</scope>
    <source>
        <strain evidence="3">SnTB1</strain>
    </source>
</reference>
<dbReference type="Proteomes" id="UP001152300">
    <property type="component" value="Unassembled WGS sequence"/>
</dbReference>
<keyword evidence="4" id="KW-1185">Reference proteome</keyword>
<evidence type="ECO:0000259" key="2">
    <source>
        <dbReference type="Pfam" id="PF22980"/>
    </source>
</evidence>
<name>A0A9X0B0S2_9HELO</name>
<dbReference type="Pfam" id="PF22980">
    <property type="entry name" value="Myb_DNA-bind_8"/>
    <property type="match status" value="1"/>
</dbReference>
<feature type="region of interest" description="Disordered" evidence="1">
    <location>
        <begin position="51"/>
        <end position="96"/>
    </location>
</feature>
<evidence type="ECO:0000256" key="1">
    <source>
        <dbReference type="SAM" id="MobiDB-lite"/>
    </source>
</evidence>
<protein>
    <recommendedName>
        <fullName evidence="2">Myb-like DNA-binding domain-containing protein</fullName>
    </recommendedName>
</protein>
<comment type="caution">
    <text evidence="3">The sequence shown here is derived from an EMBL/GenBank/DDBJ whole genome shotgun (WGS) entry which is preliminary data.</text>
</comment>
<feature type="compositionally biased region" description="Basic and acidic residues" evidence="1">
    <location>
        <begin position="82"/>
        <end position="96"/>
    </location>
</feature>
<gene>
    <name evidence="3" type="ORF">OCU04_001848</name>
</gene>